<evidence type="ECO:0000313" key="10">
    <source>
        <dbReference type="Proteomes" id="UP000016649"/>
    </source>
</evidence>
<comment type="similarity">
    <text evidence="1 5">Belongs to the MreC family.</text>
</comment>
<gene>
    <name evidence="9" type="ORF">HMPREF9193_00759</name>
</gene>
<keyword evidence="3 5" id="KW-0133">Cell shape</keyword>
<reference evidence="9 10" key="1">
    <citation type="submission" date="2013-08" db="EMBL/GenBank/DDBJ databases">
        <authorList>
            <person name="Weinstock G."/>
            <person name="Sodergren E."/>
            <person name="Wylie T."/>
            <person name="Fulton L."/>
            <person name="Fulton R."/>
            <person name="Fronick C."/>
            <person name="O'Laughlin M."/>
            <person name="Godfrey J."/>
            <person name="Miner T."/>
            <person name="Herter B."/>
            <person name="Appelbaum E."/>
            <person name="Cordes M."/>
            <person name="Lek S."/>
            <person name="Wollam A."/>
            <person name="Pepin K.H."/>
            <person name="Palsikar V.B."/>
            <person name="Mitreva M."/>
            <person name="Wilson R.K."/>
        </authorList>
    </citation>
    <scope>NUCLEOTIDE SEQUENCE [LARGE SCALE GENOMIC DNA]</scope>
    <source>
        <strain evidence="9 10">ATCC 700332</strain>
    </source>
</reference>
<keyword evidence="10" id="KW-1185">Reference proteome</keyword>
<dbReference type="PIRSF" id="PIRSF038471">
    <property type="entry name" value="MreC"/>
    <property type="match status" value="1"/>
</dbReference>
<dbReference type="InterPro" id="IPR007221">
    <property type="entry name" value="MreC"/>
</dbReference>
<evidence type="ECO:0000256" key="2">
    <source>
        <dbReference type="ARBA" id="ARBA00013855"/>
    </source>
</evidence>
<evidence type="ECO:0000256" key="7">
    <source>
        <dbReference type="SAM" id="Phobius"/>
    </source>
</evidence>
<dbReference type="EMBL" id="AWVH01000023">
    <property type="protein sequence ID" value="ERJ93667.1"/>
    <property type="molecule type" value="Genomic_DNA"/>
</dbReference>
<name>A0ABN0P0C1_TRELE</name>
<dbReference type="Proteomes" id="UP000016649">
    <property type="component" value="Unassembled WGS sequence"/>
</dbReference>
<evidence type="ECO:0000256" key="6">
    <source>
        <dbReference type="SAM" id="Coils"/>
    </source>
</evidence>
<dbReference type="RefSeq" id="WP_021686980.1">
    <property type="nucleotide sequence ID" value="NZ_KI260564.1"/>
</dbReference>
<comment type="function">
    <text evidence="5">Involved in formation and maintenance of cell shape.</text>
</comment>
<dbReference type="PANTHER" id="PTHR34138:SF1">
    <property type="entry name" value="CELL SHAPE-DETERMINING PROTEIN MREC"/>
    <property type="match status" value="1"/>
</dbReference>
<keyword evidence="7" id="KW-0472">Membrane</keyword>
<dbReference type="NCBIfam" id="TIGR00219">
    <property type="entry name" value="mreC"/>
    <property type="match status" value="1"/>
</dbReference>
<dbReference type="InterPro" id="IPR042177">
    <property type="entry name" value="Cell/Rod_1"/>
</dbReference>
<evidence type="ECO:0000256" key="1">
    <source>
        <dbReference type="ARBA" id="ARBA00009369"/>
    </source>
</evidence>
<feature type="coiled-coil region" evidence="6">
    <location>
        <begin position="61"/>
        <end position="108"/>
    </location>
</feature>
<comment type="caution">
    <text evidence="9">The sequence shown here is derived from an EMBL/GenBank/DDBJ whole genome shotgun (WGS) entry which is preliminary data.</text>
</comment>
<organism evidence="9 10">
    <name type="scientific">Treponema lecithinolyticum ATCC 700332</name>
    <dbReference type="NCBI Taxonomy" id="1321815"/>
    <lineage>
        <taxon>Bacteria</taxon>
        <taxon>Pseudomonadati</taxon>
        <taxon>Spirochaetota</taxon>
        <taxon>Spirochaetia</taxon>
        <taxon>Spirochaetales</taxon>
        <taxon>Treponemataceae</taxon>
        <taxon>Treponema</taxon>
    </lineage>
</organism>
<feature type="transmembrane region" description="Helical" evidence="7">
    <location>
        <begin position="12"/>
        <end position="37"/>
    </location>
</feature>
<dbReference type="Gene3D" id="2.40.10.340">
    <property type="entry name" value="Rod shape-determining protein MreC, domain 1"/>
    <property type="match status" value="1"/>
</dbReference>
<proteinExistence type="inferred from homology"/>
<keyword evidence="6" id="KW-0175">Coiled coil</keyword>
<evidence type="ECO:0000259" key="8">
    <source>
        <dbReference type="Pfam" id="PF04085"/>
    </source>
</evidence>
<feature type="domain" description="Rod shape-determining protein MreC beta-barrel core" evidence="8">
    <location>
        <begin position="124"/>
        <end position="277"/>
    </location>
</feature>
<dbReference type="PANTHER" id="PTHR34138">
    <property type="entry name" value="CELL SHAPE-DETERMINING PROTEIN MREC"/>
    <property type="match status" value="1"/>
</dbReference>
<dbReference type="InterPro" id="IPR055342">
    <property type="entry name" value="MreC_beta-barrel_core"/>
</dbReference>
<evidence type="ECO:0000256" key="3">
    <source>
        <dbReference type="ARBA" id="ARBA00022960"/>
    </source>
</evidence>
<keyword evidence="7" id="KW-1133">Transmembrane helix</keyword>
<evidence type="ECO:0000256" key="4">
    <source>
        <dbReference type="ARBA" id="ARBA00032089"/>
    </source>
</evidence>
<keyword evidence="7" id="KW-0812">Transmembrane</keyword>
<sequence length="310" mass="34680">MYNRKNAYTFKHSLIVLTVLVIVSGVLLFFSTGNFILNFKQIGFSIVSTAQSGVHSAASGIQNTVHAIKELTNLREEYEKLVQKLENYEYLQRTNAEIRKENDRLNKLLNFSQKYDYKNYTARIVGRDTDNLYAGITIDKGSKHGIRKNMPVIAVQNGSIGLVGKIISVGPYTSMIMSLYDFQCNVSARIQHTRDLGLVSGTGSSENHLKMSYIKKRVLDELQYGDIVVTSGENGNYIKEIPIGTISAVSVVDYDTSLIISVVPIVDFSRLEEVIVIDSISGTTEQKQADTSELEYVQTMKTIQTSETFQ</sequence>
<dbReference type="Gene3D" id="2.40.10.350">
    <property type="entry name" value="Rod shape-determining protein MreC, domain 2"/>
    <property type="match status" value="1"/>
</dbReference>
<dbReference type="Pfam" id="PF04085">
    <property type="entry name" value="MreC"/>
    <property type="match status" value="1"/>
</dbReference>
<dbReference type="InterPro" id="IPR042175">
    <property type="entry name" value="Cell/Rod_MreC_2"/>
</dbReference>
<protein>
    <recommendedName>
        <fullName evidence="2 5">Cell shape-determining protein MreC</fullName>
    </recommendedName>
    <alternativeName>
        <fullName evidence="4 5">Cell shape protein MreC</fullName>
    </alternativeName>
</protein>
<evidence type="ECO:0000313" key="9">
    <source>
        <dbReference type="EMBL" id="ERJ93667.1"/>
    </source>
</evidence>
<accession>A0ABN0P0C1</accession>
<evidence type="ECO:0000256" key="5">
    <source>
        <dbReference type="PIRNR" id="PIRNR038471"/>
    </source>
</evidence>